<dbReference type="Pfam" id="PF00389">
    <property type="entry name" value="2-Hacid_dh"/>
    <property type="match status" value="1"/>
</dbReference>
<evidence type="ECO:0000256" key="1">
    <source>
        <dbReference type="ARBA" id="ARBA00005854"/>
    </source>
</evidence>
<accession>A0ABP7BJY0</accession>
<dbReference type="InterPro" id="IPR050857">
    <property type="entry name" value="D-2-hydroxyacid_DH"/>
</dbReference>
<feature type="domain" description="D-isomer specific 2-hydroxyacid dehydrogenase NAD-binding" evidence="7">
    <location>
        <begin position="113"/>
        <end position="286"/>
    </location>
</feature>
<keyword evidence="4" id="KW-0520">NAD</keyword>
<dbReference type="PANTHER" id="PTHR42789">
    <property type="entry name" value="D-ISOMER SPECIFIC 2-HYDROXYACID DEHYDROGENASE FAMILY PROTEIN (AFU_ORTHOLOGUE AFUA_6G10090)"/>
    <property type="match status" value="1"/>
</dbReference>
<dbReference type="EMBL" id="BAAAYV010000012">
    <property type="protein sequence ID" value="GAA3662745.1"/>
    <property type="molecule type" value="Genomic_DNA"/>
</dbReference>
<dbReference type="RefSeq" id="WP_221857288.1">
    <property type="nucleotide sequence ID" value="NZ_BAAAYV010000012.1"/>
</dbReference>
<evidence type="ECO:0000313" key="9">
    <source>
        <dbReference type="Proteomes" id="UP001410795"/>
    </source>
</evidence>
<feature type="domain" description="D-isomer specific 2-hydroxyacid dehydrogenase catalytic" evidence="6">
    <location>
        <begin position="36"/>
        <end position="313"/>
    </location>
</feature>
<gene>
    <name evidence="8" type="ORF">GCM10022202_25460</name>
</gene>
<comment type="similarity">
    <text evidence="1 5">Belongs to the D-isomer specific 2-hydroxyacid dehydrogenase family.</text>
</comment>
<comment type="caution">
    <text evidence="8">The sequence shown here is derived from an EMBL/GenBank/DDBJ whole genome shotgun (WGS) entry which is preliminary data.</text>
</comment>
<evidence type="ECO:0000259" key="7">
    <source>
        <dbReference type="Pfam" id="PF02826"/>
    </source>
</evidence>
<dbReference type="Proteomes" id="UP001410795">
    <property type="component" value="Unassembled WGS sequence"/>
</dbReference>
<dbReference type="PROSITE" id="PS00065">
    <property type="entry name" value="D_2_HYDROXYACID_DH_1"/>
    <property type="match status" value="1"/>
</dbReference>
<dbReference type="InterPro" id="IPR006139">
    <property type="entry name" value="D-isomer_2_OHA_DH_cat_dom"/>
</dbReference>
<evidence type="ECO:0000256" key="3">
    <source>
        <dbReference type="ARBA" id="ARBA00023002"/>
    </source>
</evidence>
<keyword evidence="9" id="KW-1185">Reference proteome</keyword>
<dbReference type="InterPro" id="IPR029752">
    <property type="entry name" value="D-isomer_DH_CS1"/>
</dbReference>
<dbReference type="PANTHER" id="PTHR42789:SF1">
    <property type="entry name" value="D-ISOMER SPECIFIC 2-HYDROXYACID DEHYDROGENASE FAMILY PROTEIN (AFU_ORTHOLOGUE AFUA_6G10090)"/>
    <property type="match status" value="1"/>
</dbReference>
<evidence type="ECO:0000256" key="2">
    <source>
        <dbReference type="ARBA" id="ARBA00022605"/>
    </source>
</evidence>
<keyword evidence="2" id="KW-0028">Amino-acid biosynthesis</keyword>
<protein>
    <submittedName>
        <fullName evidence="8">D-2-hydroxyacid dehydrogenase family protein</fullName>
    </submittedName>
</protein>
<dbReference type="Pfam" id="PF02826">
    <property type="entry name" value="2-Hacid_dh_C"/>
    <property type="match status" value="1"/>
</dbReference>
<dbReference type="CDD" id="cd12169">
    <property type="entry name" value="PGDH_like_1"/>
    <property type="match status" value="1"/>
</dbReference>
<evidence type="ECO:0000256" key="4">
    <source>
        <dbReference type="ARBA" id="ARBA00023027"/>
    </source>
</evidence>
<proteinExistence type="inferred from homology"/>
<keyword evidence="3 5" id="KW-0560">Oxidoreductase</keyword>
<dbReference type="SUPFAM" id="SSF51735">
    <property type="entry name" value="NAD(P)-binding Rossmann-fold domains"/>
    <property type="match status" value="1"/>
</dbReference>
<reference evidence="9" key="1">
    <citation type="journal article" date="2019" name="Int. J. Syst. Evol. Microbiol.">
        <title>The Global Catalogue of Microorganisms (GCM) 10K type strain sequencing project: providing services to taxonomists for standard genome sequencing and annotation.</title>
        <authorList>
            <consortium name="The Broad Institute Genomics Platform"/>
            <consortium name="The Broad Institute Genome Sequencing Center for Infectious Disease"/>
            <person name="Wu L."/>
            <person name="Ma J."/>
        </authorList>
    </citation>
    <scope>NUCLEOTIDE SEQUENCE [LARGE SCALE GENOMIC DNA]</scope>
    <source>
        <strain evidence="9">JCM 16546</strain>
    </source>
</reference>
<dbReference type="InterPro" id="IPR006140">
    <property type="entry name" value="D-isomer_DH_NAD-bd"/>
</dbReference>
<evidence type="ECO:0000256" key="5">
    <source>
        <dbReference type="RuleBase" id="RU003719"/>
    </source>
</evidence>
<dbReference type="InterPro" id="IPR036291">
    <property type="entry name" value="NAD(P)-bd_dom_sf"/>
</dbReference>
<dbReference type="SUPFAM" id="SSF52283">
    <property type="entry name" value="Formate/glycerate dehydrogenase catalytic domain-like"/>
    <property type="match status" value="1"/>
</dbReference>
<dbReference type="Gene3D" id="3.40.50.720">
    <property type="entry name" value="NAD(P)-binding Rossmann-like Domain"/>
    <property type="match status" value="2"/>
</dbReference>
<evidence type="ECO:0000313" key="8">
    <source>
        <dbReference type="EMBL" id="GAA3662745.1"/>
    </source>
</evidence>
<evidence type="ECO:0000259" key="6">
    <source>
        <dbReference type="Pfam" id="PF00389"/>
    </source>
</evidence>
<name>A0ABP7BJY0_9MICO</name>
<sequence>MTRVIILLDDYQDAARGFAPWHELAGWDVRALHEPHPDEDALVRALVDATAVVAMRERTPFPRRVLERLPRLRLLITTGQANAAIDVASAAELGIAVCGTRGSAHAAPELSWGLLMSAVRDIPGQQAVLREGSRWQTAIGTELHGRTLGIVGLGRIGSRMAEYARAFGMEVLAWSPHLTTERAVAAGATAVDKQELFTRSDIATLHLRLSDSTRHVVGATELAALGPSSLLVNTARAGLVDTPALIQALRSGTIGGAALDVFDREPLPADDPLLSAPRTLLTPHLGYVTREQYSLFYADALEDVLAWQDGAPVRLLSPA</sequence>
<organism evidence="8 9">
    <name type="scientific">Microbacterium marinilacus</name>
    <dbReference type="NCBI Taxonomy" id="415209"/>
    <lineage>
        <taxon>Bacteria</taxon>
        <taxon>Bacillati</taxon>
        <taxon>Actinomycetota</taxon>
        <taxon>Actinomycetes</taxon>
        <taxon>Micrococcales</taxon>
        <taxon>Microbacteriaceae</taxon>
        <taxon>Microbacterium</taxon>
    </lineage>
</organism>